<protein>
    <recommendedName>
        <fullName evidence="1">DUF4378 domain-containing protein</fullName>
    </recommendedName>
</protein>
<dbReference type="PANTHER" id="PTHR37613:SF4">
    <property type="entry name" value="DUF4378 DOMAIN-CONTAINING PROTEIN"/>
    <property type="match status" value="1"/>
</dbReference>
<organism evidence="2 3">
    <name type="scientific">Manihot esculenta</name>
    <name type="common">Cassava</name>
    <name type="synonym">Jatropha manihot</name>
    <dbReference type="NCBI Taxonomy" id="3983"/>
    <lineage>
        <taxon>Eukaryota</taxon>
        <taxon>Viridiplantae</taxon>
        <taxon>Streptophyta</taxon>
        <taxon>Embryophyta</taxon>
        <taxon>Tracheophyta</taxon>
        <taxon>Spermatophyta</taxon>
        <taxon>Magnoliopsida</taxon>
        <taxon>eudicotyledons</taxon>
        <taxon>Gunneridae</taxon>
        <taxon>Pentapetalae</taxon>
        <taxon>rosids</taxon>
        <taxon>fabids</taxon>
        <taxon>Malpighiales</taxon>
        <taxon>Euphorbiaceae</taxon>
        <taxon>Crotonoideae</taxon>
        <taxon>Manihoteae</taxon>
        <taxon>Manihot</taxon>
    </lineage>
</organism>
<proteinExistence type="predicted"/>
<dbReference type="EMBL" id="CM004404">
    <property type="protein sequence ID" value="OAY23067.1"/>
    <property type="molecule type" value="Genomic_DNA"/>
</dbReference>
<evidence type="ECO:0000259" key="1">
    <source>
        <dbReference type="Pfam" id="PF14309"/>
    </source>
</evidence>
<dbReference type="PANTHER" id="PTHR37613">
    <property type="entry name" value="DUF4378 DOMAIN PROTEIN"/>
    <property type="match status" value="1"/>
</dbReference>
<gene>
    <name evidence="2" type="ORF">MANES_18G049200v8</name>
</gene>
<comment type="caution">
    <text evidence="2">The sequence shown here is derived from an EMBL/GenBank/DDBJ whole genome shotgun (WGS) entry which is preliminary data.</text>
</comment>
<dbReference type="Proteomes" id="UP000091857">
    <property type="component" value="Chromosome 18"/>
</dbReference>
<feature type="domain" description="DUF4378" evidence="1">
    <location>
        <begin position="270"/>
        <end position="372"/>
    </location>
</feature>
<sequence length="390" mass="44238">MAARDKQLRELLQEEQEPFILELYLVERGYLRKSFNGGSSFPLCHGDSRKSVKRSFSSGLKRSKMGVPQFPKALRSVYDQVISINERLRIKTCNHGDGNVDVTKNKDRQNQEAVEFERFSSASSSTVFNSCCGSDAEETSTSQLKDHISFTANTSQSLKLCNLLEKEAAGDGKFQWQCIEESRQLSPVSVLEEVASHRGYPLDNNKTYFRSLKEKNTSKTCGLSPKKVTEDSVLSACLWKLLFHSAAEKPTLAGVSEIQELVQSNLSSQHLKSKSSLQQTKQLLFDCVKEIVENHGRKKEKRQQQRKYLASEELGKLIGEKIKFLGKQSGEESTLRELLELEFLDSAQEWNSYKKQRRDIGFQIGDAILEEISSEVVKEMIDLLSPITRY</sequence>
<dbReference type="AlphaFoldDB" id="A0A2C9U1D7"/>
<evidence type="ECO:0000313" key="3">
    <source>
        <dbReference type="Proteomes" id="UP000091857"/>
    </source>
</evidence>
<keyword evidence="3" id="KW-1185">Reference proteome</keyword>
<evidence type="ECO:0000313" key="2">
    <source>
        <dbReference type="EMBL" id="OAY23067.1"/>
    </source>
</evidence>
<dbReference type="InterPro" id="IPR025486">
    <property type="entry name" value="DUF4378"/>
</dbReference>
<dbReference type="OrthoDB" id="691329at2759"/>
<reference evidence="3" key="1">
    <citation type="journal article" date="2016" name="Nat. Biotechnol.">
        <title>Sequencing wild and cultivated cassava and related species reveals extensive interspecific hybridization and genetic diversity.</title>
        <authorList>
            <person name="Bredeson J.V."/>
            <person name="Lyons J.B."/>
            <person name="Prochnik S.E."/>
            <person name="Wu G.A."/>
            <person name="Ha C.M."/>
            <person name="Edsinger-Gonzales E."/>
            <person name="Grimwood J."/>
            <person name="Schmutz J."/>
            <person name="Rabbi I.Y."/>
            <person name="Egesi C."/>
            <person name="Nauluvula P."/>
            <person name="Lebot V."/>
            <person name="Ndunguru J."/>
            <person name="Mkamilo G."/>
            <person name="Bart R.S."/>
            <person name="Setter T.L."/>
            <person name="Gleadow R.M."/>
            <person name="Kulakow P."/>
            <person name="Ferguson M.E."/>
            <person name="Rounsley S."/>
            <person name="Rokhsar D.S."/>
        </authorList>
    </citation>
    <scope>NUCLEOTIDE SEQUENCE [LARGE SCALE GENOMIC DNA]</scope>
    <source>
        <strain evidence="3">cv. AM560-2</strain>
    </source>
</reference>
<accession>A0A2C9U1D7</accession>
<name>A0A2C9U1D7_MANES</name>
<dbReference type="Gramene" id="Manes.18G049200.1.v8.1">
    <property type="protein sequence ID" value="Manes.18G049200.1.v8.1.CDS"/>
    <property type="gene ID" value="Manes.18G049200.v8.1"/>
</dbReference>
<dbReference type="Pfam" id="PF14309">
    <property type="entry name" value="DUF4378"/>
    <property type="match status" value="1"/>
</dbReference>